<keyword evidence="1" id="KW-0677">Repeat</keyword>
<dbReference type="Gramene" id="Tc04v2_t011090.5">
    <property type="protein sequence ID" value="Tc04v2_p011090.5"/>
    <property type="gene ID" value="Tc04v2_g011090"/>
</dbReference>
<feature type="repeat" description="PPR" evidence="2">
    <location>
        <begin position="524"/>
        <end position="558"/>
    </location>
</feature>
<evidence type="ECO:0000313" key="3">
    <source>
        <dbReference type="Proteomes" id="UP000694886"/>
    </source>
</evidence>
<dbReference type="PANTHER" id="PTHR47926:SF347">
    <property type="entry name" value="PENTATRICOPEPTIDE REPEAT-CONTAINING PROTEIN"/>
    <property type="match status" value="1"/>
</dbReference>
<reference evidence="4 5" key="2">
    <citation type="submission" date="2025-04" db="UniProtKB">
        <authorList>
            <consortium name="RefSeq"/>
        </authorList>
    </citation>
    <scope>IDENTIFICATION</scope>
</reference>
<dbReference type="PROSITE" id="PS51375">
    <property type="entry name" value="PPR"/>
    <property type="match status" value="6"/>
</dbReference>
<accession>A0AB32W659</accession>
<dbReference type="InterPro" id="IPR046960">
    <property type="entry name" value="PPR_At4g14850-like_plant"/>
</dbReference>
<dbReference type="KEGG" id="tcc:18602070"/>
<dbReference type="Gramene" id="Tc04v2_t011090.4">
    <property type="protein sequence ID" value="Tc04v2_p011090.4"/>
    <property type="gene ID" value="Tc04v2_g011090"/>
</dbReference>
<feature type="repeat" description="PPR" evidence="2">
    <location>
        <begin position="195"/>
        <end position="229"/>
    </location>
</feature>
<feature type="repeat" description="PPR" evidence="2">
    <location>
        <begin position="559"/>
        <end position="589"/>
    </location>
</feature>
<evidence type="ECO:0000313" key="4">
    <source>
        <dbReference type="RefSeq" id="XP_007033290.2"/>
    </source>
</evidence>
<dbReference type="Gene3D" id="1.25.40.10">
    <property type="entry name" value="Tetratricopeptide repeat domain"/>
    <property type="match status" value="5"/>
</dbReference>
<dbReference type="GO" id="GO:0003723">
    <property type="term" value="F:RNA binding"/>
    <property type="evidence" value="ECO:0007669"/>
    <property type="project" value="InterPro"/>
</dbReference>
<dbReference type="Pfam" id="PF01535">
    <property type="entry name" value="PPR"/>
    <property type="match status" value="5"/>
</dbReference>
<dbReference type="RefSeq" id="XP_017974241.1">
    <property type="nucleotide sequence ID" value="XM_018118752.1"/>
</dbReference>
<dbReference type="Gramene" id="Tc04v2_t011090.3">
    <property type="protein sequence ID" value="Tc04v2_p011090.3"/>
    <property type="gene ID" value="Tc04v2_g011090"/>
</dbReference>
<dbReference type="PANTHER" id="PTHR47926">
    <property type="entry name" value="PENTATRICOPEPTIDE REPEAT-CONTAINING PROTEIN"/>
    <property type="match status" value="1"/>
</dbReference>
<dbReference type="Pfam" id="PF20431">
    <property type="entry name" value="E_motif"/>
    <property type="match status" value="1"/>
</dbReference>
<sequence length="743" mass="84846">MITIKKKKTVSSFSVWKGKRCVAFASFAFCSDFEMSLRYIFPAKWKHNRWKNFLKLYSTHQPQIISTNISINQFVKSGRFDMARNLFDEMPRRTVVSWNTMISGYSKWWKFNESLDLLSSMHRSHIRFNESTFSTALSVCGRLRSLTDGKQIHCVVIKSGCESYELVGSALLYFYANCFEIEEGKRVFDELHDKNELLWNLMIVGYVECSLMREALDVFMKMPKRDVVAWTTLISGYVKSEEDCGKALELFWWMRGSGEVAPNEFTLDSVIRACRRLGDLCEGRLIHGILIKYGFEFDQLIGGALIEFYCYCEAIDDAKRVYDGITNPCLNASNSLIGGLISLGRTEDAEMIFNRLVEVNSVSYILMIKGYAAFGRAENSKRLYEEMTQRTIVSTNTMISVYSRSGEIDKAIKLFEETQGERNPVTWNSMMSGYIENEQYKEALKLYLTMCRLQIEQTRSTFSVLFHACSCLRSLHQGQLLHAHLIKTPFQSNAYVGTSLIDMYSKCGCITDAHKSFSSISSPNVAAWTALINGYAQHGLGSQAILLFEQMLEKEVVPNAATFVGILSACGRAGLVNEGMRLFRSMEKFYGVVPTLEHYACVVDLLGRAGHLQEAEDFIKKMPVEADGVVWGALLNSCWFWMDMEVGERVAEKMFSLNPKPISAYIILSNIYAVLGKWSKKMNVRKRLRDLEVKKDPGCSWIELENRLFVFSIGDRSHPYCNMIYTTLQHLTTNLNSFHINSF</sequence>
<dbReference type="Proteomes" id="UP000694886">
    <property type="component" value="Chromosome 4"/>
</dbReference>
<feature type="repeat" description="PPR" evidence="2">
    <location>
        <begin position="360"/>
        <end position="394"/>
    </location>
</feature>
<dbReference type="RefSeq" id="XP_007033290.2">
    <property type="nucleotide sequence ID" value="XM_007033228.2"/>
</dbReference>
<evidence type="ECO:0000256" key="2">
    <source>
        <dbReference type="PROSITE-ProRule" id="PRU00708"/>
    </source>
</evidence>
<dbReference type="NCBIfam" id="TIGR00756">
    <property type="entry name" value="PPR"/>
    <property type="match status" value="6"/>
</dbReference>
<dbReference type="AlphaFoldDB" id="A0AB32W659"/>
<dbReference type="GeneID" id="18602070"/>
<evidence type="ECO:0000313" key="6">
    <source>
        <dbReference type="RefSeq" id="XP_017974242.1"/>
    </source>
</evidence>
<dbReference type="RefSeq" id="XP_017974242.1">
    <property type="nucleotide sequence ID" value="XM_018118753.1"/>
</dbReference>
<dbReference type="InterPro" id="IPR011990">
    <property type="entry name" value="TPR-like_helical_dom_sf"/>
</dbReference>
<name>A0AB32W659_THECC</name>
<proteinExistence type="predicted"/>
<reference evidence="3" key="1">
    <citation type="journal article" date="1997" name="Nucleic Acids Res.">
        <title>tRNAscan-SE: a program for improved detection of transfer RNA genes in genomic sequence.</title>
        <authorList>
            <person name="Lowe T.M."/>
            <person name="Eddy S.R."/>
        </authorList>
    </citation>
    <scope>NUCLEOTIDE SEQUENCE [LARGE SCALE GENOMIC DNA]</scope>
    <source>
        <strain evidence="3">r\B97-61/B2</strain>
    </source>
</reference>
<dbReference type="SUPFAM" id="SSF48452">
    <property type="entry name" value="TPR-like"/>
    <property type="match status" value="1"/>
</dbReference>
<gene>
    <name evidence="4 5 6" type="primary">LOC18602070</name>
</gene>
<dbReference type="FunFam" id="1.25.40.10:FF:001488">
    <property type="entry name" value="pentatricopeptide repeat-containing protein At2g13600-like"/>
    <property type="match status" value="1"/>
</dbReference>
<organism evidence="3 5">
    <name type="scientific">Theobroma cacao</name>
    <name type="common">Cacao</name>
    <name type="synonym">Cocoa</name>
    <dbReference type="NCBI Taxonomy" id="3641"/>
    <lineage>
        <taxon>Eukaryota</taxon>
        <taxon>Viridiplantae</taxon>
        <taxon>Streptophyta</taxon>
        <taxon>Embryophyta</taxon>
        <taxon>Tracheophyta</taxon>
        <taxon>Spermatophyta</taxon>
        <taxon>Magnoliopsida</taxon>
        <taxon>eudicotyledons</taxon>
        <taxon>Gunneridae</taxon>
        <taxon>Pentapetalae</taxon>
        <taxon>rosids</taxon>
        <taxon>malvids</taxon>
        <taxon>Malvales</taxon>
        <taxon>Malvaceae</taxon>
        <taxon>Byttnerioideae</taxon>
        <taxon>Theobroma</taxon>
    </lineage>
</organism>
<feature type="repeat" description="PPR" evidence="2">
    <location>
        <begin position="423"/>
        <end position="457"/>
    </location>
</feature>
<protein>
    <submittedName>
        <fullName evidence="4 5">Pentatricopeptide repeat-containing protein At2g13600 isoform X1</fullName>
    </submittedName>
</protein>
<dbReference type="InterPro" id="IPR002885">
    <property type="entry name" value="PPR_rpt"/>
</dbReference>
<dbReference type="Pfam" id="PF13041">
    <property type="entry name" value="PPR_2"/>
    <property type="match status" value="4"/>
</dbReference>
<evidence type="ECO:0000313" key="5">
    <source>
        <dbReference type="RefSeq" id="XP_017974241.1"/>
    </source>
</evidence>
<evidence type="ECO:0000256" key="1">
    <source>
        <dbReference type="ARBA" id="ARBA00022737"/>
    </source>
</evidence>
<dbReference type="GO" id="GO:0009451">
    <property type="term" value="P:RNA modification"/>
    <property type="evidence" value="ECO:0007669"/>
    <property type="project" value="InterPro"/>
</dbReference>
<dbReference type="InterPro" id="IPR046848">
    <property type="entry name" value="E_motif"/>
</dbReference>
<feature type="repeat" description="PPR" evidence="2">
    <location>
        <begin position="94"/>
        <end position="128"/>
    </location>
</feature>